<proteinExistence type="predicted"/>
<evidence type="ECO:0000259" key="1">
    <source>
        <dbReference type="Pfam" id="PF13116"/>
    </source>
</evidence>
<dbReference type="EMBL" id="CP004885">
    <property type="protein sequence ID" value="AGX87940.1"/>
    <property type="molecule type" value="Genomic_DNA"/>
</dbReference>
<dbReference type="InterPro" id="IPR025263">
    <property type="entry name" value="YhdP_central"/>
</dbReference>
<protein>
    <recommendedName>
        <fullName evidence="1">YhdP central domain-containing protein</fullName>
    </recommendedName>
</protein>
<feature type="domain" description="YhdP central" evidence="1">
    <location>
        <begin position="6"/>
        <end position="1304"/>
    </location>
</feature>
<keyword evidence="3" id="KW-1185">Reference proteome</keyword>
<reference evidence="2 3" key="1">
    <citation type="journal article" date="2013" name="Genome Biol.">
        <title>Genomic analysis reveals key aspects of prokaryotic symbiosis in the phototrophic consortium "Chlorochromatium aggregatum".</title>
        <authorList>
            <person name="Liu Z."/>
            <person name="Muller J."/>
            <person name="Li T."/>
            <person name="Alvey R.M."/>
            <person name="Vogl K."/>
            <person name="Frigaard N.U."/>
            <person name="Rockwell N.C."/>
            <person name="Boyd E.S."/>
            <person name="Tomsho L.P."/>
            <person name="Schuster S.C."/>
            <person name="Henke P."/>
            <person name="Rohde M."/>
            <person name="Overmann J."/>
            <person name="Bryant D.A."/>
        </authorList>
    </citation>
    <scope>NUCLEOTIDE SEQUENCE [LARGE SCALE GENOMIC DNA]</scope>
    <source>
        <strain evidence="2">CR</strain>
    </source>
</reference>
<dbReference type="Proteomes" id="UP000017184">
    <property type="component" value="Chromosome"/>
</dbReference>
<evidence type="ECO:0000313" key="3">
    <source>
        <dbReference type="Proteomes" id="UP000017184"/>
    </source>
</evidence>
<sequence length="1316" mass="142693">MSHFFRQCWLAGTHLVFWAVVLAWVLLAAAWGALHWWIVPRIDDWRPFLERQVSQSLGTTVRIGAIHVRDSGWFPTFALHDVRLIDAEGRVALSLPQTIASISAHSLWRLGFEQLYVLQPELDIRRNAQGQWIVGGLTLSAQPSGDSAVLDWLFAQREFVIHQGTVRWNDELRGAAPVVLHDLGVVLRNRGRSHAIRWQATPPSAWGQPFVAMGTFQQPLLSRHPGRWRDWNGEWYALLPHVDVARVSRQMGIDLPLRQGGGALRLWADVRRGRMEQVLVDTALVRLHGAFATDLPVLSLSRMQGRLGAQFLKGETRYSARSLALVTTREERATVGNLVLMLRDPGVRGIRGGTFHGEGIDLAGMARLVPHLPVDAQVRTAIAQYQPQGLLHTLDAYWEGTAERWTRYGAQGKLRATKWAAASGWPGWQGADFDVYLDQDAGRVGVSMAAGRILAPGVLPDGEVAVERLNGQARWRVTGNHLLVQVDDLTFANADAQGQARMRWETGGGATPTPAARLPGVLDLYATLSRADGKQVHRYLPLVIPQEARDYVRNAVQEARSSHVEFRVRGPLDKLPRFHAGEGVFRVRAQVENATFAYVPTAFQPSGTLPWPVLRGLQGELEIDGMRLQVRNATARVGDALQARGIDVGIADLEHPQVRVHAALRGPATQWLRTVRASPLDGLTAGVLQQATASADLAGEFDLTIDPAAPHDAQLRAALTFAGNELQLLPTLPRLQQLRGRLTFTESGLSVAGIQAHALGGTVRFEGGMHLSDGPMPHNTPTTVRVAGTATAEGLRKATELGPVSKLARWARGTAGYVLSLGMRQGKLEWQLTTPLRGMALTLPAPLAKAAESSLGVQYRVSATGAKSTLERTSIFVGTQLRAWIEHDAASARRGVIEVGAQPGEAPPAPHVGIGIHIHLPQVDIDAWQDVLAQCGADPAEEATAYLPSVVALHSNTVRFGNRDFRKVMLRATRAGALWKATLEAEEAAGIVEYLPPGAPGMQAGRVLARLERLALSPGATRDVENLLANPPQSIPALDVTVDAFSWRGKPLGKLEVQATNRAVPAPAKGATQREWRLALLRLTLPEASFAASGSWVARGSNRTTLDFTLDLADSGALLRRFGMHDVVAGGKGHLRGTVGWVGSPMQPDYGTMDGAVAIDVSSGQFLQAEPGVAKLLGVLSLQSLPRRLTLDFRDVFRKGFAFDFVRGNATLDKGIASTRNLVMKGVNAAVLMEGSADIEHETQDIQVVVIPEINAGTASLLASMINPAIGLGTLLAQVFLRGPLIKSATQEFRVRGSWADPEVTQVPRSTETPTP</sequence>
<accession>U5N9F3</accession>
<dbReference type="NCBIfam" id="TIGR02099">
    <property type="entry name" value="YhdP family protein"/>
    <property type="match status" value="1"/>
</dbReference>
<dbReference type="RefSeq" id="WP_022774461.1">
    <property type="nucleotide sequence ID" value="NC_022576.1"/>
</dbReference>
<dbReference type="Pfam" id="PF13116">
    <property type="entry name" value="YhdP"/>
    <property type="match status" value="1"/>
</dbReference>
<evidence type="ECO:0000313" key="2">
    <source>
        <dbReference type="EMBL" id="AGX87940.1"/>
    </source>
</evidence>
<dbReference type="PANTHER" id="PTHR38690:SF1">
    <property type="entry name" value="PROTEASE"/>
    <property type="match status" value="1"/>
</dbReference>
<dbReference type="HOGENOM" id="CLU_003522_4_0_4"/>
<gene>
    <name evidence="2" type="ORF">Cenrod_1859</name>
</gene>
<dbReference type="InterPro" id="IPR011836">
    <property type="entry name" value="YhdP"/>
</dbReference>
<dbReference type="OrthoDB" id="8521382at2"/>
<dbReference type="PATRIC" id="fig|946483.4.peg.1877"/>
<dbReference type="PANTHER" id="PTHR38690">
    <property type="entry name" value="PROTEASE-RELATED"/>
    <property type="match status" value="1"/>
</dbReference>
<dbReference type="KEGG" id="cbx:Cenrod_1859"/>
<dbReference type="STRING" id="946483.Cenrod_1859"/>
<dbReference type="eggNOG" id="COG3164">
    <property type="taxonomic scope" value="Bacteria"/>
</dbReference>
<name>U5N9F3_9BURK</name>
<organism evidence="2 3">
    <name type="scientific">Candidatus Symbiobacter mobilis CR</name>
    <dbReference type="NCBI Taxonomy" id="946483"/>
    <lineage>
        <taxon>Bacteria</taxon>
        <taxon>Pseudomonadati</taxon>
        <taxon>Pseudomonadota</taxon>
        <taxon>Betaproteobacteria</taxon>
        <taxon>Burkholderiales</taxon>
        <taxon>Comamonadaceae</taxon>
    </lineage>
</organism>